<organism evidence="2 3">
    <name type="scientific">Terrihalobacillus insolitus</name>
    <dbReference type="NCBI Taxonomy" id="2950438"/>
    <lineage>
        <taxon>Bacteria</taxon>
        <taxon>Bacillati</taxon>
        <taxon>Bacillota</taxon>
        <taxon>Bacilli</taxon>
        <taxon>Bacillales</taxon>
        <taxon>Bacillaceae</taxon>
        <taxon>Terrihalobacillus</taxon>
    </lineage>
</organism>
<protein>
    <submittedName>
        <fullName evidence="2">YaaR family protein</fullName>
    </submittedName>
</protein>
<reference evidence="2" key="1">
    <citation type="submission" date="2022-06" db="EMBL/GenBank/DDBJ databases">
        <title>Aquibacillus sp. a new bacterium isolated from soil saline samples.</title>
        <authorList>
            <person name="Galisteo C."/>
            <person name="De La Haba R."/>
            <person name="Sanchez-Porro C."/>
            <person name="Ventosa A."/>
        </authorList>
    </citation>
    <scope>NUCLEOTIDE SEQUENCE</scope>
    <source>
        <strain evidence="2">3ASR75-11</strain>
    </source>
</reference>
<dbReference type="SUPFAM" id="SSF158397">
    <property type="entry name" value="TM1646-like"/>
    <property type="match status" value="1"/>
</dbReference>
<keyword evidence="3" id="KW-1185">Reference proteome</keyword>
<evidence type="ECO:0000256" key="1">
    <source>
        <dbReference type="SAM" id="MobiDB-lite"/>
    </source>
</evidence>
<dbReference type="InterPro" id="IPR024042">
    <property type="entry name" value="TM1646-like_dom_sf"/>
</dbReference>
<dbReference type="Pfam" id="PF03885">
    <property type="entry name" value="DUF327"/>
    <property type="match status" value="1"/>
</dbReference>
<name>A0A9X4AN21_9BACI</name>
<dbReference type="Gene3D" id="1.20.120.490">
    <property type="entry name" value="Hypothetical protein TM1646-like domain"/>
    <property type="match status" value="1"/>
</dbReference>
<comment type="caution">
    <text evidence="2">The sequence shown here is derived from an EMBL/GenBank/DDBJ whole genome shotgun (WGS) entry which is preliminary data.</text>
</comment>
<evidence type="ECO:0000313" key="3">
    <source>
        <dbReference type="Proteomes" id="UP001145050"/>
    </source>
</evidence>
<gene>
    <name evidence="2" type="ORF">NC797_16150</name>
</gene>
<dbReference type="InterPro" id="IPR005585">
    <property type="entry name" value="DUF327"/>
</dbReference>
<dbReference type="EMBL" id="JAMQKB010000027">
    <property type="protein sequence ID" value="MDC3426037.1"/>
    <property type="molecule type" value="Genomic_DNA"/>
</dbReference>
<dbReference type="AlphaFoldDB" id="A0A9X4AN21"/>
<dbReference type="Proteomes" id="UP001145050">
    <property type="component" value="Unassembled WGS sequence"/>
</dbReference>
<dbReference type="RefSeq" id="WP_272437853.1">
    <property type="nucleotide sequence ID" value="NZ_JAMQKB010000027.1"/>
</dbReference>
<accession>A0A9X4AN21</accession>
<sequence>MKISQEVRTQLESATKGTRSQPNQQMDFSNIVQTKANQLKEQEFERLMKDITKQGDKLSRTRSFQDLAKYKQFVQRFMKEAAQYGLGLNKSHSWNRNGKNRMLTTIKTIDQKLIELTNTVLEQEKKGIGILQLIGEIKGLLVNLYT</sequence>
<evidence type="ECO:0000313" key="2">
    <source>
        <dbReference type="EMBL" id="MDC3426037.1"/>
    </source>
</evidence>
<feature type="region of interest" description="Disordered" evidence="1">
    <location>
        <begin position="1"/>
        <end position="26"/>
    </location>
</feature>
<proteinExistence type="predicted"/>